<feature type="compositionally biased region" description="Low complexity" evidence="1">
    <location>
        <begin position="484"/>
        <end position="497"/>
    </location>
</feature>
<organism evidence="2 3">
    <name type="scientific">Ophiocordyceps unilateralis</name>
    <name type="common">Zombie-ant fungus</name>
    <name type="synonym">Torrubia unilateralis</name>
    <dbReference type="NCBI Taxonomy" id="268505"/>
    <lineage>
        <taxon>Eukaryota</taxon>
        <taxon>Fungi</taxon>
        <taxon>Dikarya</taxon>
        <taxon>Ascomycota</taxon>
        <taxon>Pezizomycotina</taxon>
        <taxon>Sordariomycetes</taxon>
        <taxon>Hypocreomycetidae</taxon>
        <taxon>Hypocreales</taxon>
        <taxon>Ophiocordycipitaceae</taxon>
        <taxon>Ophiocordyceps</taxon>
    </lineage>
</organism>
<dbReference type="AlphaFoldDB" id="A0A2A9PK85"/>
<evidence type="ECO:0000313" key="2">
    <source>
        <dbReference type="EMBL" id="PFH61307.1"/>
    </source>
</evidence>
<dbReference type="OrthoDB" id="5339332at2759"/>
<feature type="compositionally biased region" description="Low complexity" evidence="1">
    <location>
        <begin position="102"/>
        <end position="119"/>
    </location>
</feature>
<feature type="compositionally biased region" description="Basic and acidic residues" evidence="1">
    <location>
        <begin position="454"/>
        <end position="481"/>
    </location>
</feature>
<name>A0A2A9PK85_OPHUN</name>
<feature type="region of interest" description="Disordered" evidence="1">
    <location>
        <begin position="196"/>
        <end position="223"/>
    </location>
</feature>
<feature type="region of interest" description="Disordered" evidence="1">
    <location>
        <begin position="414"/>
        <end position="604"/>
    </location>
</feature>
<protein>
    <submittedName>
        <fullName evidence="2">Uncharacterized protein</fullName>
    </submittedName>
</protein>
<gene>
    <name evidence="2" type="ORF">XA68_17662</name>
</gene>
<evidence type="ECO:0000256" key="1">
    <source>
        <dbReference type="SAM" id="MobiDB-lite"/>
    </source>
</evidence>
<dbReference type="EMBL" id="LAZP02000078">
    <property type="protein sequence ID" value="PFH61307.1"/>
    <property type="molecule type" value="Genomic_DNA"/>
</dbReference>
<dbReference type="STRING" id="268505.A0A2A9PK85"/>
<feature type="region of interest" description="Disordered" evidence="1">
    <location>
        <begin position="102"/>
        <end position="122"/>
    </location>
</feature>
<reference evidence="2 3" key="2">
    <citation type="journal article" date="2017" name="Sci. Rep.">
        <title>Ant-infecting Ophiocordyceps genomes reveal a high diversity of potential behavioral manipulation genes and a possible major role for enterotoxins.</title>
        <authorList>
            <person name="de Bekker C."/>
            <person name="Ohm R.A."/>
            <person name="Evans H.C."/>
            <person name="Brachmann A."/>
            <person name="Hughes D.P."/>
        </authorList>
    </citation>
    <scope>NUCLEOTIDE SEQUENCE [LARGE SCALE GENOMIC DNA]</scope>
    <source>
        <strain evidence="2 3">SC16a</strain>
    </source>
</reference>
<reference evidence="2 3" key="1">
    <citation type="journal article" date="2015" name="BMC Genomics">
        <title>Gene expression during zombie ant biting behavior reflects the complexity underlying fungal parasitic behavioral manipulation.</title>
        <authorList>
            <person name="de Bekker C."/>
            <person name="Ohm R.A."/>
            <person name="Loreto R.G."/>
            <person name="Sebastian A."/>
            <person name="Albert I."/>
            <person name="Merrow M."/>
            <person name="Brachmann A."/>
            <person name="Hughes D.P."/>
        </authorList>
    </citation>
    <scope>NUCLEOTIDE SEQUENCE [LARGE SCALE GENOMIC DNA]</scope>
    <source>
        <strain evidence="2 3">SC16a</strain>
    </source>
</reference>
<comment type="caution">
    <text evidence="2">The sequence shown here is derived from an EMBL/GenBank/DDBJ whole genome shotgun (WGS) entry which is preliminary data.</text>
</comment>
<keyword evidence="3" id="KW-1185">Reference proteome</keyword>
<proteinExistence type="predicted"/>
<accession>A0A2A9PK85</accession>
<sequence>MEYHAAQHSTAKAAPDSSPFARHGAFKVLSARRNANRRGPRQQCGAAGGWADVSYGAGAIKETIQRTVLVTNLLVTASKCRSLLPSISLLFHSLPTSEAMTSTAHAATATSHPSPASAPGLARRLDASPQLSHLSADAPPGSLRLAAAREPLTLISPPMPRDSLEPVMPSARHRPSSSVVSPSRYSADAFPFSFNRPSRANPSSTSLVPSTAQGKPIPLDDSTAENRTSALREINNHYPSRHRYAKSSGAQNSTYSEPVIVRSYHPPAPARRLAGSIAVGGAAHVPLASCPDARGPGAAVSRVLPFTAKATPAGNGMLGNMVRLGANRAPATQAQQEACLPPVEAFSFKSFMANVEASGGDSDLNADLDRIAEICARSRYSLSNQYEVHYAPHGSGTSFLAAAHPSLDLQGPTLQAVSLDDERNLKRQKRRRQTGRRNSRAMGTLETIMSSSRSSDEERHDKRSAAEIADEIRGRASRKESGQASPTTSSRSASDSAGPDDDAASSKMQSRRPSISLALIDGARQNPDSSDASGPKPSATSLVGEPALPQASTSHLELRTGPDRTSEAPGAPASVKTAPAPPPNGRHQPKARGSIPSNQAAGTGAGRLALLGGWLPWTWPDRQEGRAEGSLRHLLKTADYNKGKTAVKAS</sequence>
<feature type="compositionally biased region" description="Basic and acidic residues" evidence="1">
    <location>
        <begin position="556"/>
        <end position="566"/>
    </location>
</feature>
<feature type="compositionally biased region" description="Basic residues" evidence="1">
    <location>
        <begin position="426"/>
        <end position="439"/>
    </location>
</feature>
<evidence type="ECO:0000313" key="3">
    <source>
        <dbReference type="Proteomes" id="UP000037136"/>
    </source>
</evidence>
<feature type="region of interest" description="Disordered" evidence="1">
    <location>
        <begin position="154"/>
        <end position="182"/>
    </location>
</feature>
<feature type="compositionally biased region" description="Polar residues" evidence="1">
    <location>
        <begin position="196"/>
        <end position="213"/>
    </location>
</feature>
<dbReference type="Proteomes" id="UP000037136">
    <property type="component" value="Unassembled WGS sequence"/>
</dbReference>